<reference evidence="4" key="2">
    <citation type="submission" date="2021-01" db="UniProtKB">
        <authorList>
            <consortium name="EnsemblMetazoa"/>
        </authorList>
    </citation>
    <scope>IDENTIFICATION</scope>
</reference>
<dbReference type="InterPro" id="IPR009395">
    <property type="entry name" value="BLOC1S1"/>
</dbReference>
<dbReference type="GO" id="GO:0031083">
    <property type="term" value="C:BLOC-1 complex"/>
    <property type="evidence" value="ECO:0000318"/>
    <property type="project" value="GO_Central"/>
</dbReference>
<comment type="similarity">
    <text evidence="1">Belongs to the BLOC1S1 family.</text>
</comment>
<dbReference type="PANTHER" id="PTHR13073">
    <property type="entry name" value="BLOC-1 COMPLEX SUBUNIT 1"/>
    <property type="match status" value="1"/>
</dbReference>
<dbReference type="OrthoDB" id="20018at2759"/>
<accession>A0A7M7RGN4</accession>
<dbReference type="FunCoup" id="A0A7M7RGN4">
    <property type="interactions" value="1645"/>
</dbReference>
<dbReference type="PANTHER" id="PTHR13073:SF0">
    <property type="entry name" value="BIOGENESIS OF LYSOSOME-RELATED ORGANELLES COMPLEX 1 SUBUNIT 1"/>
    <property type="match status" value="1"/>
</dbReference>
<evidence type="ECO:0000256" key="3">
    <source>
        <dbReference type="SAM" id="MobiDB-lite"/>
    </source>
</evidence>
<reference evidence="5" key="1">
    <citation type="submission" date="2015-02" db="EMBL/GenBank/DDBJ databases">
        <title>Genome sequencing for Strongylocentrotus purpuratus.</title>
        <authorList>
            <person name="Murali S."/>
            <person name="Liu Y."/>
            <person name="Vee V."/>
            <person name="English A."/>
            <person name="Wang M."/>
            <person name="Skinner E."/>
            <person name="Han Y."/>
            <person name="Muzny D.M."/>
            <person name="Worley K.C."/>
            <person name="Gibbs R.A."/>
        </authorList>
    </citation>
    <scope>NUCLEOTIDE SEQUENCE</scope>
</reference>
<sequence length="120" mass="13624">MLSSMLKEHQAKQVSRREVQEKRKKEAAVAATAVTRSLVENLNSRVAIAYNNEKRLDSETKQLQANSGQFAKQSMQWLSLVENFNQALKELGDVENWARSIETDMQTIASALEYAYKDTS</sequence>
<dbReference type="KEGG" id="spu:590632"/>
<keyword evidence="5" id="KW-1185">Reference proteome</keyword>
<dbReference type="GO" id="GO:0016197">
    <property type="term" value="P:endosomal transport"/>
    <property type="evidence" value="ECO:0000318"/>
    <property type="project" value="GO_Central"/>
</dbReference>
<evidence type="ECO:0000313" key="5">
    <source>
        <dbReference type="Proteomes" id="UP000007110"/>
    </source>
</evidence>
<organism evidence="4 5">
    <name type="scientific">Strongylocentrotus purpuratus</name>
    <name type="common">Purple sea urchin</name>
    <dbReference type="NCBI Taxonomy" id="7668"/>
    <lineage>
        <taxon>Eukaryota</taxon>
        <taxon>Metazoa</taxon>
        <taxon>Echinodermata</taxon>
        <taxon>Eleutherozoa</taxon>
        <taxon>Echinozoa</taxon>
        <taxon>Echinoidea</taxon>
        <taxon>Euechinoidea</taxon>
        <taxon>Echinacea</taxon>
        <taxon>Camarodonta</taxon>
        <taxon>Echinidea</taxon>
        <taxon>Strongylocentrotidae</taxon>
        <taxon>Strongylocentrotus</taxon>
    </lineage>
</organism>
<evidence type="ECO:0000256" key="1">
    <source>
        <dbReference type="ARBA" id="ARBA00007133"/>
    </source>
</evidence>
<proteinExistence type="inferred from homology"/>
<dbReference type="Proteomes" id="UP000007110">
    <property type="component" value="Unassembled WGS sequence"/>
</dbReference>
<dbReference type="RefSeq" id="XP_795323.2">
    <property type="nucleotide sequence ID" value="XM_790230.5"/>
</dbReference>
<dbReference type="AlphaFoldDB" id="A0A7M7RGN4"/>
<evidence type="ECO:0000256" key="2">
    <source>
        <dbReference type="ARBA" id="ARBA00019577"/>
    </source>
</evidence>
<dbReference type="CTD" id="2647"/>
<name>A0A7M7RGN4_STRPU</name>
<dbReference type="InParanoid" id="A0A7M7RGN4"/>
<protein>
    <recommendedName>
        <fullName evidence="2">Biogenesis of lysosome-related organelles complex 1 subunit 1</fullName>
    </recommendedName>
</protein>
<feature type="region of interest" description="Disordered" evidence="3">
    <location>
        <begin position="1"/>
        <end position="22"/>
    </location>
</feature>
<dbReference type="GeneID" id="590632"/>
<dbReference type="EnsemblMetazoa" id="XM_790230">
    <property type="protein sequence ID" value="XP_795323"/>
    <property type="gene ID" value="LOC590632"/>
</dbReference>
<dbReference type="Pfam" id="PF06320">
    <property type="entry name" value="GCN5L1"/>
    <property type="match status" value="1"/>
</dbReference>
<dbReference type="OMA" id="THAMNSA"/>
<evidence type="ECO:0000313" key="4">
    <source>
        <dbReference type="EnsemblMetazoa" id="XP_795323"/>
    </source>
</evidence>